<dbReference type="RefSeq" id="WP_226987077.1">
    <property type="nucleotide sequence ID" value="NZ_CP007174.1"/>
</dbReference>
<feature type="transmembrane region" description="Helical" evidence="6">
    <location>
        <begin position="220"/>
        <end position="240"/>
    </location>
</feature>
<feature type="transmembrane region" description="Helical" evidence="6">
    <location>
        <begin position="90"/>
        <end position="111"/>
    </location>
</feature>
<dbReference type="HOGENOM" id="CLU_028808_3_1_2"/>
<evidence type="ECO:0000313" key="7">
    <source>
        <dbReference type="EMBL" id="AIF82118.1"/>
    </source>
</evidence>
<dbReference type="PANTHER" id="PTHR30477:SF0">
    <property type="entry name" value="METAL TRANSPORT SYSTEM MEMBRANE PROTEIN TM_0125-RELATED"/>
    <property type="match status" value="1"/>
</dbReference>
<name>A0A075MLH1_9ARCH</name>
<feature type="transmembrane region" description="Helical" evidence="6">
    <location>
        <begin position="194"/>
        <end position="213"/>
    </location>
</feature>
<evidence type="ECO:0000256" key="6">
    <source>
        <dbReference type="SAM" id="Phobius"/>
    </source>
</evidence>
<dbReference type="GO" id="GO:0055085">
    <property type="term" value="P:transmembrane transport"/>
    <property type="evidence" value="ECO:0007669"/>
    <property type="project" value="InterPro"/>
</dbReference>
<reference evidence="7 8" key="1">
    <citation type="journal article" date="2014" name="PLoS ONE">
        <title>Genome Sequence of Candidatus Nitrososphaera evergladensis from Group I.1b Enriched from Everglades Soil Reveals Novel Genomic Features of the Ammonia-Oxidizing Archaea.</title>
        <authorList>
            <person name="Zhalnina K.V."/>
            <person name="Dias R."/>
            <person name="Leonard M.T."/>
            <person name="Dorr de Quadros P."/>
            <person name="Camargo F.A."/>
            <person name="Drew J.C."/>
            <person name="Farmerie W.G."/>
            <person name="Daroub S.H."/>
            <person name="Triplett E.W."/>
        </authorList>
    </citation>
    <scope>NUCLEOTIDE SEQUENCE [LARGE SCALE GENOMIC DNA]</scope>
    <source>
        <strain evidence="7 8">SR1</strain>
    </source>
</reference>
<feature type="transmembrane region" description="Helical" evidence="6">
    <location>
        <begin position="14"/>
        <end position="34"/>
    </location>
</feature>
<comment type="similarity">
    <text evidence="2">Belongs to the ABC-3 integral membrane protein family.</text>
</comment>
<comment type="subcellular location">
    <subcellularLocation>
        <location evidence="1">Membrane</location>
        <topology evidence="1">Multi-pass membrane protein</topology>
    </subcellularLocation>
</comment>
<evidence type="ECO:0000256" key="3">
    <source>
        <dbReference type="ARBA" id="ARBA00022692"/>
    </source>
</evidence>
<evidence type="ECO:0000256" key="1">
    <source>
        <dbReference type="ARBA" id="ARBA00004141"/>
    </source>
</evidence>
<dbReference type="eggNOG" id="arCOG01006">
    <property type="taxonomic scope" value="Archaea"/>
</dbReference>
<dbReference type="GeneID" id="41595986"/>
<dbReference type="Gene3D" id="1.10.3470.10">
    <property type="entry name" value="ABC transporter involved in vitamin B12 uptake, BtuC"/>
    <property type="match status" value="1"/>
</dbReference>
<evidence type="ECO:0000313" key="8">
    <source>
        <dbReference type="Proteomes" id="UP000028194"/>
    </source>
</evidence>
<dbReference type="InterPro" id="IPR037294">
    <property type="entry name" value="ABC_BtuC-like"/>
</dbReference>
<keyword evidence="5 6" id="KW-0472">Membrane</keyword>
<feature type="transmembrane region" description="Helical" evidence="6">
    <location>
        <begin position="117"/>
        <end position="150"/>
    </location>
</feature>
<sequence length="291" mass="30001">MALEILEFGFMQRALIAGVAVAITTSVIGLFLVLRRNSLFGDALSHVAFGGIAVGLVAGIYPLWTGLALSIAGALGITKLRQSAKIPADATVAILLSSGLALGILLVSASGGFTLDLFSFLFGSILLVSVNDTLAILALAGVILAIIVTLHKKFMYITFDEEQARVSGLPISKLNYLFVVLASVAAVVSMRLVGILLVSALIVIPNVTALLFGRGFKKTALISVAVSVFSVLTGIAVSYAFNLAPAGTIVLVSAAVFVAALAGRQTMAVKRRQAAASAEAATAPAEEISRD</sequence>
<feature type="transmembrane region" description="Helical" evidence="6">
    <location>
        <begin position="171"/>
        <end position="188"/>
    </location>
</feature>
<accession>A0A075MLH1</accession>
<keyword evidence="8" id="KW-1185">Reference proteome</keyword>
<feature type="transmembrane region" description="Helical" evidence="6">
    <location>
        <begin position="46"/>
        <end position="78"/>
    </location>
</feature>
<dbReference type="AlphaFoldDB" id="A0A075MLH1"/>
<dbReference type="GO" id="GO:0043190">
    <property type="term" value="C:ATP-binding cassette (ABC) transporter complex"/>
    <property type="evidence" value="ECO:0007669"/>
    <property type="project" value="InterPro"/>
</dbReference>
<evidence type="ECO:0000256" key="4">
    <source>
        <dbReference type="ARBA" id="ARBA00022989"/>
    </source>
</evidence>
<gene>
    <name evidence="7" type="ORF">NTE_00034</name>
</gene>
<dbReference type="STRING" id="1459636.NTE_00034"/>
<dbReference type="KEGG" id="nev:NTE_00034"/>
<protein>
    <submittedName>
        <fullName evidence="7">ABC-type Mn2+/Zn2+ transport system, permease component</fullName>
    </submittedName>
</protein>
<organism evidence="7 8">
    <name type="scientific">Candidatus Nitrososphaera evergladensis SR1</name>
    <dbReference type="NCBI Taxonomy" id="1459636"/>
    <lineage>
        <taxon>Archaea</taxon>
        <taxon>Nitrososphaerota</taxon>
        <taxon>Nitrososphaeria</taxon>
        <taxon>Nitrososphaerales</taxon>
        <taxon>Nitrososphaeraceae</taxon>
        <taxon>Nitrososphaera</taxon>
    </lineage>
</organism>
<keyword evidence="3 6" id="KW-0812">Transmembrane</keyword>
<evidence type="ECO:0000256" key="5">
    <source>
        <dbReference type="ARBA" id="ARBA00023136"/>
    </source>
</evidence>
<evidence type="ECO:0000256" key="2">
    <source>
        <dbReference type="ARBA" id="ARBA00008034"/>
    </source>
</evidence>
<dbReference type="Pfam" id="PF00950">
    <property type="entry name" value="ABC-3"/>
    <property type="match status" value="1"/>
</dbReference>
<feature type="transmembrane region" description="Helical" evidence="6">
    <location>
        <begin position="246"/>
        <end position="263"/>
    </location>
</feature>
<proteinExistence type="inferred from homology"/>
<dbReference type="SUPFAM" id="SSF81345">
    <property type="entry name" value="ABC transporter involved in vitamin B12 uptake, BtuC"/>
    <property type="match status" value="1"/>
</dbReference>
<dbReference type="EMBL" id="CP007174">
    <property type="protein sequence ID" value="AIF82118.1"/>
    <property type="molecule type" value="Genomic_DNA"/>
</dbReference>
<dbReference type="PANTHER" id="PTHR30477">
    <property type="entry name" value="ABC-TRANSPORTER METAL-BINDING PROTEIN"/>
    <property type="match status" value="1"/>
</dbReference>
<keyword evidence="4 6" id="KW-1133">Transmembrane helix</keyword>
<dbReference type="Proteomes" id="UP000028194">
    <property type="component" value="Chromosome"/>
</dbReference>
<dbReference type="InterPro" id="IPR001626">
    <property type="entry name" value="ABC_TroCD"/>
</dbReference>